<feature type="compositionally biased region" description="Polar residues" evidence="15">
    <location>
        <begin position="197"/>
        <end position="206"/>
    </location>
</feature>
<evidence type="ECO:0000256" key="13">
    <source>
        <dbReference type="ARBA" id="ARBA00051722"/>
    </source>
</evidence>
<gene>
    <name evidence="18" type="ORF">M5D96_006012</name>
</gene>
<feature type="compositionally biased region" description="Pro residues" evidence="15">
    <location>
        <begin position="551"/>
        <end position="561"/>
    </location>
</feature>
<feature type="compositionally biased region" description="Low complexity" evidence="15">
    <location>
        <begin position="532"/>
        <end position="550"/>
    </location>
</feature>
<feature type="compositionally biased region" description="Polar residues" evidence="15">
    <location>
        <begin position="474"/>
        <end position="485"/>
    </location>
</feature>
<dbReference type="AlphaFoldDB" id="A0A9P9YRU1"/>
<comment type="catalytic activity">
    <reaction evidence="13">
        <text>O-phospho-L-tyrosyl-[protein] + H2O = L-tyrosyl-[protein] + phosphate</text>
        <dbReference type="Rhea" id="RHEA:10684"/>
        <dbReference type="Rhea" id="RHEA-COMP:10136"/>
        <dbReference type="Rhea" id="RHEA-COMP:20101"/>
        <dbReference type="ChEBI" id="CHEBI:15377"/>
        <dbReference type="ChEBI" id="CHEBI:43474"/>
        <dbReference type="ChEBI" id="CHEBI:46858"/>
        <dbReference type="ChEBI" id="CHEBI:61978"/>
        <dbReference type="EC" id="3.1.3.48"/>
    </reaction>
</comment>
<evidence type="ECO:0000256" key="5">
    <source>
        <dbReference type="ARBA" id="ARBA00022475"/>
    </source>
</evidence>
<evidence type="ECO:0000256" key="2">
    <source>
        <dbReference type="ARBA" id="ARBA00008601"/>
    </source>
</evidence>
<dbReference type="GO" id="GO:0004722">
    <property type="term" value="F:protein serine/threonine phosphatase activity"/>
    <property type="evidence" value="ECO:0007669"/>
    <property type="project" value="UniProtKB-EC"/>
</dbReference>
<dbReference type="Proteomes" id="UP001059596">
    <property type="component" value="Unassembled WGS sequence"/>
</dbReference>
<evidence type="ECO:0000256" key="8">
    <source>
        <dbReference type="ARBA" id="ARBA00022912"/>
    </source>
</evidence>
<keyword evidence="5" id="KW-1003">Cell membrane</keyword>
<feature type="region of interest" description="Disordered" evidence="15">
    <location>
        <begin position="532"/>
        <end position="577"/>
    </location>
</feature>
<dbReference type="InterPro" id="IPR020422">
    <property type="entry name" value="TYR_PHOSPHATASE_DUAL_dom"/>
</dbReference>
<dbReference type="GO" id="GO:0007165">
    <property type="term" value="P:signal transduction"/>
    <property type="evidence" value="ECO:0007669"/>
    <property type="project" value="TreeGrafter"/>
</dbReference>
<dbReference type="Gene3D" id="3.90.190.10">
    <property type="entry name" value="Protein tyrosine phosphatase superfamily"/>
    <property type="match status" value="1"/>
</dbReference>
<keyword evidence="10" id="KW-0449">Lipoprotein</keyword>
<dbReference type="GO" id="GO:0005886">
    <property type="term" value="C:plasma membrane"/>
    <property type="evidence" value="ECO:0007669"/>
    <property type="project" value="UniProtKB-SubCell"/>
</dbReference>
<feature type="domain" description="Tyrosine specific protein phosphatases" evidence="17">
    <location>
        <begin position="71"/>
        <end position="122"/>
    </location>
</feature>
<comment type="catalytic activity">
    <reaction evidence="12">
        <text>O-phospho-L-threonyl-[protein] + H2O = L-threonyl-[protein] + phosphate</text>
        <dbReference type="Rhea" id="RHEA:47004"/>
        <dbReference type="Rhea" id="RHEA-COMP:11060"/>
        <dbReference type="Rhea" id="RHEA-COMP:11605"/>
        <dbReference type="ChEBI" id="CHEBI:15377"/>
        <dbReference type="ChEBI" id="CHEBI:30013"/>
        <dbReference type="ChEBI" id="CHEBI:43474"/>
        <dbReference type="ChEBI" id="CHEBI:61977"/>
        <dbReference type="EC" id="3.1.3.16"/>
    </reaction>
</comment>
<evidence type="ECO:0000256" key="1">
    <source>
        <dbReference type="ARBA" id="ARBA00004342"/>
    </source>
</evidence>
<dbReference type="GO" id="GO:0005829">
    <property type="term" value="C:cytosol"/>
    <property type="evidence" value="ECO:0007669"/>
    <property type="project" value="TreeGrafter"/>
</dbReference>
<evidence type="ECO:0000313" key="19">
    <source>
        <dbReference type="Proteomes" id="UP001059596"/>
    </source>
</evidence>
<dbReference type="EC" id="3.1.3.16" evidence="4"/>
<feature type="compositionally biased region" description="Polar residues" evidence="15">
    <location>
        <begin position="438"/>
        <end position="452"/>
    </location>
</feature>
<evidence type="ECO:0000256" key="7">
    <source>
        <dbReference type="ARBA" id="ARBA00022801"/>
    </source>
</evidence>
<dbReference type="FunFam" id="3.90.190.10:FF:000052">
    <property type="entry name" value="Dual specificity phosphatase 15"/>
    <property type="match status" value="1"/>
</dbReference>
<evidence type="ECO:0000256" key="4">
    <source>
        <dbReference type="ARBA" id="ARBA00013081"/>
    </source>
</evidence>
<keyword evidence="19" id="KW-1185">Reference proteome</keyword>
<keyword evidence="6" id="KW-0519">Myristate</keyword>
<keyword evidence="8" id="KW-0904">Protein phosphatase</keyword>
<evidence type="ECO:0000256" key="9">
    <source>
        <dbReference type="ARBA" id="ARBA00023136"/>
    </source>
</evidence>
<dbReference type="EMBL" id="JAMKOV010000003">
    <property type="protein sequence ID" value="KAI8041743.1"/>
    <property type="molecule type" value="Genomic_DNA"/>
</dbReference>
<dbReference type="SUPFAM" id="SSF52799">
    <property type="entry name" value="(Phosphotyrosine protein) phosphatases II"/>
    <property type="match status" value="1"/>
</dbReference>
<dbReference type="SMART" id="SM00195">
    <property type="entry name" value="DSPc"/>
    <property type="match status" value="1"/>
</dbReference>
<evidence type="ECO:0000256" key="6">
    <source>
        <dbReference type="ARBA" id="ARBA00022707"/>
    </source>
</evidence>
<comment type="caution">
    <text evidence="18">The sequence shown here is derived from an EMBL/GenBank/DDBJ whole genome shotgun (WGS) entry which is preliminary data.</text>
</comment>
<feature type="compositionally biased region" description="Low complexity" evidence="15">
    <location>
        <begin position="345"/>
        <end position="367"/>
    </location>
</feature>
<protein>
    <recommendedName>
        <fullName evidence="14">Dual specificity protein phosphatase 15</fullName>
        <ecNumber evidence="4">3.1.3.16</ecNumber>
        <ecNumber evidence="3">3.1.3.48</ecNumber>
    </recommendedName>
</protein>
<reference evidence="18" key="1">
    <citation type="journal article" date="2023" name="Genome Biol. Evol.">
        <title>Long-read-based Genome Assembly of Drosophila gunungcola Reveals Fewer Chemosensory Genes in Flower-breeding Species.</title>
        <authorList>
            <person name="Negi A."/>
            <person name="Liao B.Y."/>
            <person name="Yeh S.D."/>
        </authorList>
    </citation>
    <scope>NUCLEOTIDE SEQUENCE</scope>
    <source>
        <strain evidence="18">Sukarami</strain>
    </source>
</reference>
<keyword evidence="7" id="KW-0378">Hydrolase</keyword>
<dbReference type="GO" id="GO:0004725">
    <property type="term" value="F:protein tyrosine phosphatase activity"/>
    <property type="evidence" value="ECO:0007669"/>
    <property type="project" value="UniProtKB-EC"/>
</dbReference>
<dbReference type="PROSITE" id="PS50056">
    <property type="entry name" value="TYR_PHOSPHATASE_2"/>
    <property type="match status" value="1"/>
</dbReference>
<feature type="domain" description="Tyrosine-protein phosphatase" evidence="16">
    <location>
        <begin position="4"/>
        <end position="144"/>
    </location>
</feature>
<dbReference type="InterPro" id="IPR000340">
    <property type="entry name" value="Dual-sp_phosphatase_cat-dom"/>
</dbReference>
<sequence>MNWHMGKVLPGLYVGNYRDSKDHAQLERFKISHIIAIHDSPRRLLPDKHYLCVMASDTPDQNLSQYFSVCNDFIHAARLREGNVLIHCLAGMSRSVTVAVAYIMTATHLNWKEALKVVRAGRAVANPNTGFQNQLQEFEQFKLSEERRRLRERFPSSALEQLDRTKVVTALDNYQELLQNRDICEGNCSRGEKCPTGASQNLNGNGQVLDDEEEQEEGEEGEGVREVKKSLAYTLNFAVDKWKSSSFDKPVKGFQDEVPLDFNCGEDLMPNVRYFDPDDNKGRFVKSCDSDDEEARYSAVKASTKQEKLVKPKSKLTRRRVCNMDPTKGLFRRRPSNASTHSRLRAQSSNANASSSSLSVSSAAAQSCPTSPKNSPLPLARRSVGNERIPEDEIVLEQPPTTSREAAEYAAAFEDARRECSEQRQQQLGRSQRSPRLGNSSREAPRPGNSSRETPRVSSAGSRRESAAREGSGTAQLQRSASTVSGFGVRPRSSPAGLHAYTGSVPSSVHGSRVDLRDADKGSAIYLGCSAPRASTLSISSSRGSSGGSAPPSPCHTPPVSPRHGVKRSTSLVKKPR</sequence>
<evidence type="ECO:0000256" key="14">
    <source>
        <dbReference type="ARBA" id="ARBA00068799"/>
    </source>
</evidence>
<feature type="compositionally biased region" description="Polar residues" evidence="15">
    <location>
        <begin position="568"/>
        <end position="577"/>
    </location>
</feature>
<evidence type="ECO:0000256" key="3">
    <source>
        <dbReference type="ARBA" id="ARBA00013064"/>
    </source>
</evidence>
<evidence type="ECO:0000259" key="17">
    <source>
        <dbReference type="PROSITE" id="PS50056"/>
    </source>
</evidence>
<dbReference type="CDD" id="cd14519">
    <property type="entry name" value="DSP_DUSP22_15"/>
    <property type="match status" value="1"/>
</dbReference>
<feature type="compositionally biased region" description="Acidic residues" evidence="15">
    <location>
        <begin position="209"/>
        <end position="221"/>
    </location>
</feature>
<evidence type="ECO:0000313" key="18">
    <source>
        <dbReference type="EMBL" id="KAI8041743.1"/>
    </source>
</evidence>
<evidence type="ECO:0000259" key="16">
    <source>
        <dbReference type="PROSITE" id="PS50054"/>
    </source>
</evidence>
<dbReference type="Pfam" id="PF00782">
    <property type="entry name" value="DSPc"/>
    <property type="match status" value="1"/>
</dbReference>
<comment type="catalytic activity">
    <reaction evidence="11">
        <text>O-phospho-L-seryl-[protein] + H2O = L-seryl-[protein] + phosphate</text>
        <dbReference type="Rhea" id="RHEA:20629"/>
        <dbReference type="Rhea" id="RHEA-COMP:9863"/>
        <dbReference type="Rhea" id="RHEA-COMP:11604"/>
        <dbReference type="ChEBI" id="CHEBI:15377"/>
        <dbReference type="ChEBI" id="CHEBI:29999"/>
        <dbReference type="ChEBI" id="CHEBI:43474"/>
        <dbReference type="ChEBI" id="CHEBI:83421"/>
        <dbReference type="EC" id="3.1.3.16"/>
    </reaction>
</comment>
<feature type="region of interest" description="Disordered" evidence="15">
    <location>
        <begin position="194"/>
        <end position="225"/>
    </location>
</feature>
<keyword evidence="9" id="KW-0472">Membrane</keyword>
<evidence type="ECO:0000256" key="11">
    <source>
        <dbReference type="ARBA" id="ARBA00047761"/>
    </source>
</evidence>
<dbReference type="PROSITE" id="PS50054">
    <property type="entry name" value="TYR_PHOSPHATASE_DUAL"/>
    <property type="match status" value="1"/>
</dbReference>
<evidence type="ECO:0000256" key="10">
    <source>
        <dbReference type="ARBA" id="ARBA00023288"/>
    </source>
</evidence>
<evidence type="ECO:0000256" key="12">
    <source>
        <dbReference type="ARBA" id="ARBA00048336"/>
    </source>
</evidence>
<feature type="compositionally biased region" description="Basic residues" evidence="15">
    <location>
        <begin position="311"/>
        <end position="321"/>
    </location>
</feature>
<name>A0A9P9YRU1_9MUSC</name>
<accession>A0A9P9YRU1</accession>
<evidence type="ECO:0000256" key="15">
    <source>
        <dbReference type="SAM" id="MobiDB-lite"/>
    </source>
</evidence>
<comment type="similarity">
    <text evidence="2">Belongs to the protein-tyrosine phosphatase family. Non-receptor class dual specificity subfamily.</text>
</comment>
<comment type="subcellular location">
    <subcellularLocation>
        <location evidence="1">Cell membrane</location>
        <topology evidence="1">Lipid-anchor</topology>
        <orientation evidence="1">Cytoplasmic side</orientation>
    </subcellularLocation>
</comment>
<organism evidence="18 19">
    <name type="scientific">Drosophila gunungcola</name>
    <name type="common">fruit fly</name>
    <dbReference type="NCBI Taxonomy" id="103775"/>
    <lineage>
        <taxon>Eukaryota</taxon>
        <taxon>Metazoa</taxon>
        <taxon>Ecdysozoa</taxon>
        <taxon>Arthropoda</taxon>
        <taxon>Hexapoda</taxon>
        <taxon>Insecta</taxon>
        <taxon>Pterygota</taxon>
        <taxon>Neoptera</taxon>
        <taxon>Endopterygota</taxon>
        <taxon>Diptera</taxon>
        <taxon>Brachycera</taxon>
        <taxon>Muscomorpha</taxon>
        <taxon>Ephydroidea</taxon>
        <taxon>Drosophilidae</taxon>
        <taxon>Drosophila</taxon>
        <taxon>Sophophora</taxon>
    </lineage>
</organism>
<dbReference type="InterPro" id="IPR000387">
    <property type="entry name" value="Tyr_Pase_dom"/>
</dbReference>
<dbReference type="EC" id="3.1.3.48" evidence="3"/>
<proteinExistence type="inferred from homology"/>
<dbReference type="PANTHER" id="PTHR45948:SF2">
    <property type="entry name" value="DUAL SPECIFICITY PROTEIN PHOSPHATASE"/>
    <property type="match status" value="1"/>
</dbReference>
<dbReference type="InterPro" id="IPR029021">
    <property type="entry name" value="Prot-tyrosine_phosphatase-like"/>
</dbReference>
<feature type="region of interest" description="Disordered" evidence="15">
    <location>
        <begin position="297"/>
        <end position="513"/>
    </location>
</feature>
<feature type="compositionally biased region" description="Low complexity" evidence="15">
    <location>
        <begin position="423"/>
        <end position="437"/>
    </location>
</feature>
<dbReference type="PANTHER" id="PTHR45948">
    <property type="entry name" value="DUAL SPECIFICITY PROTEIN PHOSPHATASE DDB_G0269404-RELATED"/>
    <property type="match status" value="1"/>
</dbReference>